<gene>
    <name evidence="2" type="ORF">BO94DRAFT_599672</name>
</gene>
<dbReference type="GeneID" id="37118473"/>
<dbReference type="RefSeq" id="XP_025465963.1">
    <property type="nucleotide sequence ID" value="XM_025616330.1"/>
</dbReference>
<protein>
    <recommendedName>
        <fullName evidence="4">Actin-like ATPase domain-containing protein</fullName>
    </recommendedName>
</protein>
<feature type="signal peptide" evidence="1">
    <location>
        <begin position="1"/>
        <end position="22"/>
    </location>
</feature>
<keyword evidence="1" id="KW-0732">Signal</keyword>
<evidence type="ECO:0000256" key="1">
    <source>
        <dbReference type="SAM" id="SignalP"/>
    </source>
</evidence>
<dbReference type="OrthoDB" id="4427047at2759"/>
<organism evidence="2 3">
    <name type="scientific">Aspergillus sclerotioniger CBS 115572</name>
    <dbReference type="NCBI Taxonomy" id="1450535"/>
    <lineage>
        <taxon>Eukaryota</taxon>
        <taxon>Fungi</taxon>
        <taxon>Dikarya</taxon>
        <taxon>Ascomycota</taxon>
        <taxon>Pezizomycotina</taxon>
        <taxon>Eurotiomycetes</taxon>
        <taxon>Eurotiomycetidae</taxon>
        <taxon>Eurotiales</taxon>
        <taxon>Aspergillaceae</taxon>
        <taxon>Aspergillus</taxon>
        <taxon>Aspergillus subgen. Circumdati</taxon>
    </lineage>
</organism>
<comment type="caution">
    <text evidence="2">The sequence shown here is derived from an EMBL/GenBank/DDBJ whole genome shotgun (WGS) entry which is preliminary data.</text>
</comment>
<feature type="chain" id="PRO_5016344097" description="Actin-like ATPase domain-containing protein" evidence="1">
    <location>
        <begin position="23"/>
        <end position="293"/>
    </location>
</feature>
<dbReference type="EMBL" id="MSFK01000019">
    <property type="protein sequence ID" value="PWY83178.1"/>
    <property type="molecule type" value="Genomic_DNA"/>
</dbReference>
<sequence length="293" mass="33422">MFRWGGWGGSFVLFTLTELGFGLLCCCECHRVKIVSTRAMQRRRGQLMDEFEGIKRRFDGTGRVYRLPFPMFCRGSQFYDAISREIIISDTDMRELFGSLIRQVIETIYKQVSRAKDTPGAFRIQKIFVAGGITNSRFARGQLSENLHGFSKVQFLPRPGLCRHPGPSLRDFMEAVEEDTPAQPHREHRYEENHPYEHVFDLYSRPTELSYKVFEFSSDNGRVLEYFTCNLAKLPVGSYTIHPVPQGGEYGHYRVVVATTFLANGYLEVEVSSANTTLGTTKALRVWSANPGC</sequence>
<evidence type="ECO:0000313" key="2">
    <source>
        <dbReference type="EMBL" id="PWY83178.1"/>
    </source>
</evidence>
<evidence type="ECO:0008006" key="4">
    <source>
        <dbReference type="Google" id="ProtNLM"/>
    </source>
</evidence>
<dbReference type="STRING" id="1450535.A0A317WDN9"/>
<dbReference type="InterPro" id="IPR043129">
    <property type="entry name" value="ATPase_NBD"/>
</dbReference>
<name>A0A317WDN9_9EURO</name>
<reference evidence="2 3" key="1">
    <citation type="submission" date="2016-12" db="EMBL/GenBank/DDBJ databases">
        <title>The genomes of Aspergillus section Nigri reveals drivers in fungal speciation.</title>
        <authorList>
            <consortium name="DOE Joint Genome Institute"/>
            <person name="Vesth T.C."/>
            <person name="Nybo J."/>
            <person name="Theobald S."/>
            <person name="Brandl J."/>
            <person name="Frisvad J.C."/>
            <person name="Nielsen K.F."/>
            <person name="Lyhne E.K."/>
            <person name="Kogle M.E."/>
            <person name="Kuo A."/>
            <person name="Riley R."/>
            <person name="Clum A."/>
            <person name="Nolan M."/>
            <person name="Lipzen A."/>
            <person name="Salamov A."/>
            <person name="Henrissat B."/>
            <person name="Wiebenga A."/>
            <person name="De Vries R.P."/>
            <person name="Grigoriev I.V."/>
            <person name="Mortensen U.H."/>
            <person name="Andersen M.R."/>
            <person name="Baker S.E."/>
        </authorList>
    </citation>
    <scope>NUCLEOTIDE SEQUENCE [LARGE SCALE GENOMIC DNA]</scope>
    <source>
        <strain evidence="2 3">CBS 115572</strain>
    </source>
</reference>
<accession>A0A317WDN9</accession>
<evidence type="ECO:0000313" key="3">
    <source>
        <dbReference type="Proteomes" id="UP000246702"/>
    </source>
</evidence>
<keyword evidence="3" id="KW-1185">Reference proteome</keyword>
<dbReference type="AlphaFoldDB" id="A0A317WDN9"/>
<proteinExistence type="predicted"/>
<dbReference type="SUPFAM" id="SSF53067">
    <property type="entry name" value="Actin-like ATPase domain"/>
    <property type="match status" value="1"/>
</dbReference>
<dbReference type="Proteomes" id="UP000246702">
    <property type="component" value="Unassembled WGS sequence"/>
</dbReference>